<proteinExistence type="inferred from homology"/>
<evidence type="ECO:0000256" key="1">
    <source>
        <dbReference type="ARBA" id="ARBA00022741"/>
    </source>
</evidence>
<evidence type="ECO:0000259" key="6">
    <source>
        <dbReference type="PROSITE" id="PS51194"/>
    </source>
</evidence>
<feature type="domain" description="Helicase C-terminal" evidence="6">
    <location>
        <begin position="509"/>
        <end position="685"/>
    </location>
</feature>
<evidence type="ECO:0008006" key="9">
    <source>
        <dbReference type="Google" id="ProtNLM"/>
    </source>
</evidence>
<reference evidence="8" key="1">
    <citation type="submission" date="2016-01" db="EMBL/GenBank/DDBJ databases">
        <title>Draft genome of Chromobacterium sp. F49.</title>
        <authorList>
            <person name="Hong K.W."/>
        </authorList>
    </citation>
    <scope>NUCLEOTIDE SEQUENCE [LARGE SCALE GENOMIC DNA]</scope>
    <source>
        <strain evidence="8">M63</strain>
    </source>
</reference>
<keyword evidence="3" id="KW-0067">ATP-binding</keyword>
<dbReference type="InterPro" id="IPR006555">
    <property type="entry name" value="ATP-dep_Helicase_C"/>
</dbReference>
<dbReference type="Proteomes" id="UP000076563">
    <property type="component" value="Unassembled WGS sequence"/>
</dbReference>
<dbReference type="GO" id="GO:0005524">
    <property type="term" value="F:ATP binding"/>
    <property type="evidence" value="ECO:0007669"/>
    <property type="project" value="UniProtKB-KW"/>
</dbReference>
<dbReference type="Pfam" id="PF13307">
    <property type="entry name" value="Helicase_C_2"/>
    <property type="match status" value="1"/>
</dbReference>
<dbReference type="GO" id="GO:0003678">
    <property type="term" value="F:DNA helicase activity"/>
    <property type="evidence" value="ECO:0007669"/>
    <property type="project" value="TreeGrafter"/>
</dbReference>
<dbReference type="EMBL" id="LQRA01000057">
    <property type="protein sequence ID" value="KZE78138.1"/>
    <property type="molecule type" value="Genomic_DNA"/>
</dbReference>
<sequence length="691" mass="79349">MQEVGEGESKEQQQIDLYFEQLDRIFKADGILSNFFPEYKPREPQIEMARAVGESLVYGKHGLAEAGTGTGKSLGYSIPAALYCKVFGKRLVLSTFTITLQNQLIGKDLPLVRSVLAELGYSLSFELAKGRSHYICKRRLHELYEDALINGYEHMEQLKEIVSKVDELWVGDRSEIPFQIHSELWKEIQGKSDDCLSENSPFHGSCFIQAARASLKSADIIVTNHAMFFTDYNLKVKGMYGMFPDYDAVIFDEGHRIEDVFSKYFQKRASVRELESLFDRVLQKRSQWAKEILDEDMEQQITEIRNKLIRRAYTVFSQLTERMLELKIQHGLLGEPLVQKSPFDVGLNEFGQYFIDLKESKKWDKPIERGLENMIETIERIRKDFNHLLFNEDRDRWANWLEIRKAKPSDDLNEEAIQAYRLVLTGAPIEASTVLRETLFKGKTVIVTSATLTTSGNFEFVSGRLGMDDYTGYQVGSPFNYAKQSMLIVPGNAPIPKNFDAYLEFCIDAIKRIELYTQGRTFILFTSFFEMKQMYDALKPWFEEKGLTPILHTGQADREQLLREFKEGEKTVLFGAESFWEGVDVPGDDLICVIIPRLPFPVPSDPLVEARCSKLKEKGHDPFERFMIPSCILKLKQGVGRLIRTVDDYGAVVILDSRLIRYRFGEQILRSLPSARFSTRLQDITTIGVGH</sequence>
<comment type="caution">
    <text evidence="7">The sequence shown here is derived from an EMBL/GenBank/DDBJ whole genome shotgun (WGS) entry which is preliminary data.</text>
</comment>
<dbReference type="PROSITE" id="PS51193">
    <property type="entry name" value="HELICASE_ATP_BIND_2"/>
    <property type="match status" value="1"/>
</dbReference>
<evidence type="ECO:0000313" key="8">
    <source>
        <dbReference type="Proteomes" id="UP000076563"/>
    </source>
</evidence>
<dbReference type="InterPro" id="IPR001650">
    <property type="entry name" value="Helicase_C-like"/>
</dbReference>
<dbReference type="InterPro" id="IPR027417">
    <property type="entry name" value="P-loop_NTPase"/>
</dbReference>
<keyword evidence="1" id="KW-0547">Nucleotide-binding</keyword>
<organism evidence="7 8">
    <name type="scientific">Paenibacillus elgii</name>
    <dbReference type="NCBI Taxonomy" id="189691"/>
    <lineage>
        <taxon>Bacteria</taxon>
        <taxon>Bacillati</taxon>
        <taxon>Bacillota</taxon>
        <taxon>Bacilli</taxon>
        <taxon>Bacillales</taxon>
        <taxon>Paenibacillaceae</taxon>
        <taxon>Paenibacillus</taxon>
    </lineage>
</organism>
<dbReference type="SMART" id="SM00491">
    <property type="entry name" value="HELICc2"/>
    <property type="match status" value="1"/>
</dbReference>
<dbReference type="SUPFAM" id="SSF52540">
    <property type="entry name" value="P-loop containing nucleoside triphosphate hydrolases"/>
    <property type="match status" value="1"/>
</dbReference>
<dbReference type="GO" id="GO:0016818">
    <property type="term" value="F:hydrolase activity, acting on acid anhydrides, in phosphorus-containing anhydrides"/>
    <property type="evidence" value="ECO:0007669"/>
    <property type="project" value="InterPro"/>
</dbReference>
<dbReference type="AlphaFoldDB" id="A0A163XMR3"/>
<dbReference type="RefSeq" id="WP_063183036.1">
    <property type="nucleotide sequence ID" value="NZ_LQRA01000057.1"/>
</dbReference>
<evidence type="ECO:0000313" key="7">
    <source>
        <dbReference type="EMBL" id="KZE78138.1"/>
    </source>
</evidence>
<feature type="domain" description="Helicase ATP-binding" evidence="5">
    <location>
        <begin position="31"/>
        <end position="304"/>
    </location>
</feature>
<name>A0A163XMR3_9BACL</name>
<protein>
    <recommendedName>
        <fullName evidence="9">ATP-dependent helicase</fullName>
    </recommendedName>
</protein>
<evidence type="ECO:0000256" key="4">
    <source>
        <dbReference type="ARBA" id="ARBA00038058"/>
    </source>
</evidence>
<dbReference type="Gene3D" id="3.40.50.300">
    <property type="entry name" value="P-loop containing nucleotide triphosphate hydrolases"/>
    <property type="match status" value="2"/>
</dbReference>
<dbReference type="InterPro" id="IPR014013">
    <property type="entry name" value="Helic_SF1/SF2_ATP-bd_DinG/Rad3"/>
</dbReference>
<dbReference type="OrthoDB" id="9803913at2"/>
<evidence type="ECO:0000256" key="3">
    <source>
        <dbReference type="ARBA" id="ARBA00022840"/>
    </source>
</evidence>
<evidence type="ECO:0000256" key="2">
    <source>
        <dbReference type="ARBA" id="ARBA00022801"/>
    </source>
</evidence>
<dbReference type="InterPro" id="IPR045028">
    <property type="entry name" value="DinG/Rad3-like"/>
</dbReference>
<keyword evidence="2" id="KW-0378">Hydrolase</keyword>
<accession>A0A163XMR3</accession>
<dbReference type="PANTHER" id="PTHR11472:SF34">
    <property type="entry name" value="REGULATOR OF TELOMERE ELONGATION HELICASE 1"/>
    <property type="match status" value="1"/>
</dbReference>
<evidence type="ECO:0000259" key="5">
    <source>
        <dbReference type="PROSITE" id="PS51193"/>
    </source>
</evidence>
<comment type="similarity">
    <text evidence="4">Belongs to the helicase family. DinG subfamily.</text>
</comment>
<dbReference type="GO" id="GO:0003676">
    <property type="term" value="F:nucleic acid binding"/>
    <property type="evidence" value="ECO:0007669"/>
    <property type="project" value="InterPro"/>
</dbReference>
<dbReference type="PANTHER" id="PTHR11472">
    <property type="entry name" value="DNA REPAIR DEAD HELICASE RAD3/XP-D SUBFAMILY MEMBER"/>
    <property type="match status" value="1"/>
</dbReference>
<dbReference type="PROSITE" id="PS51194">
    <property type="entry name" value="HELICASE_CTER"/>
    <property type="match status" value="1"/>
</dbReference>
<gene>
    <name evidence="7" type="ORF">AV654_19375</name>
</gene>
<dbReference type="GO" id="GO:0006139">
    <property type="term" value="P:nucleobase-containing compound metabolic process"/>
    <property type="evidence" value="ECO:0007669"/>
    <property type="project" value="InterPro"/>
</dbReference>
<keyword evidence="8" id="KW-1185">Reference proteome</keyword>